<dbReference type="InterPro" id="IPR051908">
    <property type="entry name" value="Ribosomal_N-acetyltransferase"/>
</dbReference>
<reference evidence="1 2" key="1">
    <citation type="submission" date="2019-03" db="EMBL/GenBank/DDBJ databases">
        <title>Rhodosporidium diobovatum UCD-FST 08-225 genome sequencing, assembly, and annotation.</title>
        <authorList>
            <person name="Fakankun I.U."/>
            <person name="Fristensky B."/>
            <person name="Levin D.B."/>
        </authorList>
    </citation>
    <scope>NUCLEOTIDE SEQUENCE [LARGE SCALE GENOMIC DNA]</scope>
    <source>
        <strain evidence="1 2">UCD-FST 08-225</strain>
    </source>
</reference>
<dbReference type="GO" id="GO:0008999">
    <property type="term" value="F:protein-N-terminal-alanine acetyltransferase activity"/>
    <property type="evidence" value="ECO:0007669"/>
    <property type="project" value="TreeGrafter"/>
</dbReference>
<dbReference type="PANTHER" id="PTHR43441">
    <property type="entry name" value="RIBOSOMAL-PROTEIN-SERINE ACETYLTRANSFERASE"/>
    <property type="match status" value="1"/>
</dbReference>
<dbReference type="SUPFAM" id="SSF55729">
    <property type="entry name" value="Acyl-CoA N-acyltransferases (Nat)"/>
    <property type="match status" value="1"/>
</dbReference>
<name>A0A5C5FU76_9BASI</name>
<dbReference type="AlphaFoldDB" id="A0A5C5FU76"/>
<accession>A0A5C5FU76</accession>
<evidence type="ECO:0000313" key="1">
    <source>
        <dbReference type="EMBL" id="TNY19281.1"/>
    </source>
</evidence>
<comment type="caution">
    <text evidence="1">The sequence shown here is derived from an EMBL/GenBank/DDBJ whole genome shotgun (WGS) entry which is preliminary data.</text>
</comment>
<protein>
    <submittedName>
        <fullName evidence="1">Uncharacterized protein</fullName>
    </submittedName>
</protein>
<dbReference type="EMBL" id="SOZI01000101">
    <property type="protein sequence ID" value="TNY19281.1"/>
    <property type="molecule type" value="Genomic_DNA"/>
</dbReference>
<dbReference type="GO" id="GO:1990189">
    <property type="term" value="F:protein N-terminal-serine acetyltransferase activity"/>
    <property type="evidence" value="ECO:0007669"/>
    <property type="project" value="TreeGrafter"/>
</dbReference>
<dbReference type="OrthoDB" id="41238at2759"/>
<evidence type="ECO:0000313" key="2">
    <source>
        <dbReference type="Proteomes" id="UP000311382"/>
    </source>
</evidence>
<dbReference type="PANTHER" id="PTHR43441:SF5">
    <property type="entry name" value="FAMILY ACETYLTRANSFERASE, PUTATIVE-RELATED"/>
    <property type="match status" value="1"/>
</dbReference>
<sequence length="295" mass="33020">MRFLNRYQPPAPLEEADWHASTPAAEYDLNFCYELPDEAVLQTEGVRLVPLVPSLHASRLHKLYSAHPQGFYYLPYGPYPTYTAFLTMLEERRREPGTLLFAVYDLALDFDDGKEEEGTDELREERIAGIVGVLKSMPANRMTEIGHLHIPAPFQRTHVLTHSISLLLQWLLSPPPSASPSSPPGLGLRRVQWFANALNLPSIRAAERLGLKLEAAHAAWDRVTVPGKEGVALPNCVRGAWREEEEKVGRGRHSAVLAVGWDDWLEKGGKERVDELLKRPVTQRKAAEVPGLLSA</sequence>
<dbReference type="Gene3D" id="3.40.630.30">
    <property type="match status" value="1"/>
</dbReference>
<dbReference type="Proteomes" id="UP000311382">
    <property type="component" value="Unassembled WGS sequence"/>
</dbReference>
<keyword evidence="2" id="KW-1185">Reference proteome</keyword>
<proteinExistence type="predicted"/>
<organism evidence="1 2">
    <name type="scientific">Rhodotorula diobovata</name>
    <dbReference type="NCBI Taxonomy" id="5288"/>
    <lineage>
        <taxon>Eukaryota</taxon>
        <taxon>Fungi</taxon>
        <taxon>Dikarya</taxon>
        <taxon>Basidiomycota</taxon>
        <taxon>Pucciniomycotina</taxon>
        <taxon>Microbotryomycetes</taxon>
        <taxon>Sporidiobolales</taxon>
        <taxon>Sporidiobolaceae</taxon>
        <taxon>Rhodotorula</taxon>
    </lineage>
</organism>
<dbReference type="InterPro" id="IPR016181">
    <property type="entry name" value="Acyl_CoA_acyltransferase"/>
</dbReference>
<gene>
    <name evidence="1" type="ORF">DMC30DRAFT_12975</name>
</gene>